<evidence type="ECO:0000313" key="2">
    <source>
        <dbReference type="Proteomes" id="UP000050471"/>
    </source>
</evidence>
<name>A0A0P7J0V4_9RHOB</name>
<comment type="caution">
    <text evidence="1">The sequence shown here is derived from an EMBL/GenBank/DDBJ whole genome shotgun (WGS) entry which is preliminary data.</text>
</comment>
<dbReference type="RefSeq" id="WP_055187259.1">
    <property type="nucleotide sequence ID" value="NZ_FPBS01000016.1"/>
</dbReference>
<proteinExistence type="predicted"/>
<dbReference type="OrthoDB" id="7875658at2"/>
<dbReference type="Proteomes" id="UP000050471">
    <property type="component" value="Unassembled WGS sequence"/>
</dbReference>
<keyword evidence="2" id="KW-1185">Reference proteome</keyword>
<gene>
    <name evidence="1" type="ORF">AKJ29_05955</name>
</gene>
<protein>
    <submittedName>
        <fullName evidence="1">Uncharacterized protein</fullName>
    </submittedName>
</protein>
<dbReference type="EMBL" id="LKBA01000001">
    <property type="protein sequence ID" value="KPN64780.1"/>
    <property type="molecule type" value="Genomic_DNA"/>
</dbReference>
<dbReference type="STRING" id="154981.AKJ29_05955"/>
<dbReference type="AlphaFoldDB" id="A0A0P7J0V4"/>
<reference evidence="1 2" key="1">
    <citation type="submission" date="2015-09" db="EMBL/GenBank/DDBJ databases">
        <title>Draft genome sequence of Aliiroseovarius crassostreae CV919-312TSm, the causative agent of Roseovarius Oyster Disease (formerly Juvenile Oyster Disease).</title>
        <authorList>
            <person name="Kessner L."/>
            <person name="Spinard E."/>
            <person name="Nelson D."/>
        </authorList>
    </citation>
    <scope>NUCLEOTIDE SEQUENCE [LARGE SCALE GENOMIC DNA]</scope>
    <source>
        <strain evidence="1 2">CV919-312</strain>
    </source>
</reference>
<sequence length="100" mass="10896">MALPLAPIAVVALRYGAVAVASYAVARSVERGRRDQRAEDALDDVPEGLTLRRGLGPERGPECDQVNATGRLRRVFRLGENGPGIEIDAVSLTRLRFRKV</sequence>
<evidence type="ECO:0000313" key="1">
    <source>
        <dbReference type="EMBL" id="KPN64780.1"/>
    </source>
</evidence>
<accession>A0A0P7J0V4</accession>
<organism evidence="1 2">
    <name type="scientific">Aliiroseovarius crassostreae</name>
    <dbReference type="NCBI Taxonomy" id="154981"/>
    <lineage>
        <taxon>Bacteria</taxon>
        <taxon>Pseudomonadati</taxon>
        <taxon>Pseudomonadota</taxon>
        <taxon>Alphaproteobacteria</taxon>
        <taxon>Rhodobacterales</taxon>
        <taxon>Paracoccaceae</taxon>
        <taxon>Aliiroseovarius</taxon>
    </lineage>
</organism>